<evidence type="ECO:0000256" key="1">
    <source>
        <dbReference type="ARBA" id="ARBA00001964"/>
    </source>
</evidence>
<evidence type="ECO:0000256" key="3">
    <source>
        <dbReference type="ARBA" id="ARBA00022723"/>
    </source>
</evidence>
<dbReference type="RefSeq" id="XP_066930457.1">
    <property type="nucleotide sequence ID" value="XM_067074356.1"/>
</dbReference>
<dbReference type="Pfam" id="PF02775">
    <property type="entry name" value="TPP_enzyme_C"/>
    <property type="match status" value="1"/>
</dbReference>
<evidence type="ECO:0000256" key="5">
    <source>
        <dbReference type="ARBA" id="ARBA00023052"/>
    </source>
</evidence>
<dbReference type="InterPro" id="IPR029035">
    <property type="entry name" value="DHS-like_NAD/FAD-binding_dom"/>
</dbReference>
<evidence type="ECO:0000259" key="12">
    <source>
        <dbReference type="Pfam" id="PF00205"/>
    </source>
</evidence>
<comment type="catalytic activity">
    <reaction evidence="8">
        <text>an (R)-2-hydroxy-long-chain-fatty acyl-CoA = a long-chain fatty aldehyde + formyl-CoA</text>
        <dbReference type="Rhea" id="RHEA:67444"/>
        <dbReference type="ChEBI" id="CHEBI:17176"/>
        <dbReference type="ChEBI" id="CHEBI:57376"/>
        <dbReference type="ChEBI" id="CHEBI:170012"/>
        <dbReference type="EC" id="4.1.2.63"/>
    </reaction>
    <physiologicalReaction direction="left-to-right" evidence="8">
        <dbReference type="Rhea" id="RHEA:67445"/>
    </physiologicalReaction>
</comment>
<dbReference type="FunFam" id="3.40.50.970:FF:000038">
    <property type="entry name" value="2-hydroxyacyl-CoA lyase 1 isoform X1"/>
    <property type="match status" value="1"/>
</dbReference>
<feature type="domain" description="Thiamine pyrophosphate enzyme TPP-binding" evidence="13">
    <location>
        <begin position="392"/>
        <end position="555"/>
    </location>
</feature>
<evidence type="ECO:0000256" key="9">
    <source>
        <dbReference type="ARBA" id="ARBA00044518"/>
    </source>
</evidence>
<dbReference type="GO" id="GO:0106359">
    <property type="term" value="F:2-hydroxyacyl-CoA lyase activity"/>
    <property type="evidence" value="ECO:0007669"/>
    <property type="project" value="UniProtKB-EC"/>
</dbReference>
<dbReference type="PANTHER" id="PTHR43710">
    <property type="entry name" value="2-HYDROXYACYL-COA LYASE"/>
    <property type="match status" value="1"/>
</dbReference>
<comment type="catalytic activity">
    <reaction evidence="7">
        <text>a 2-hydroxy-3-methyl fatty acyl-CoA = a 2-methyl-branched fatty aldehyde + formyl-CoA</text>
        <dbReference type="Rhea" id="RHEA:25375"/>
        <dbReference type="ChEBI" id="CHEBI:49188"/>
        <dbReference type="ChEBI" id="CHEBI:57376"/>
        <dbReference type="ChEBI" id="CHEBI:58783"/>
        <dbReference type="EC" id="4.1.2.63"/>
    </reaction>
    <physiologicalReaction direction="left-to-right" evidence="7">
        <dbReference type="Rhea" id="RHEA:25376"/>
    </physiologicalReaction>
</comment>
<dbReference type="EnsemblMetazoa" id="CLYHEMT002757.1">
    <property type="protein sequence ID" value="CLYHEMP002757.1"/>
    <property type="gene ID" value="CLYHEMG002757"/>
</dbReference>
<evidence type="ECO:0000256" key="4">
    <source>
        <dbReference type="ARBA" id="ARBA00022842"/>
    </source>
</evidence>
<accession>A0A7M5TW10</accession>
<protein>
    <recommendedName>
        <fullName evidence="9">2-hydroxyacyl-CoA lyase</fullName>
        <ecNumber evidence="9">4.1.2.63</ecNumber>
    </recommendedName>
</protein>
<dbReference type="SUPFAM" id="SSF52467">
    <property type="entry name" value="DHS-like NAD/FAD-binding domain"/>
    <property type="match status" value="1"/>
</dbReference>
<evidence type="ECO:0000256" key="7">
    <source>
        <dbReference type="ARBA" id="ARBA00044451"/>
    </source>
</evidence>
<proteinExistence type="inferred from homology"/>
<dbReference type="InterPro" id="IPR012000">
    <property type="entry name" value="Thiamin_PyroP_enz_cen_dom"/>
</dbReference>
<dbReference type="GeneID" id="136817984"/>
<dbReference type="AlphaFoldDB" id="A0A7M5TW10"/>
<feature type="domain" description="Thiamine pyrophosphate enzyme central" evidence="12">
    <location>
        <begin position="193"/>
        <end position="319"/>
    </location>
</feature>
<dbReference type="Gene3D" id="3.40.50.1220">
    <property type="entry name" value="TPP-binding domain"/>
    <property type="match status" value="1"/>
</dbReference>
<evidence type="ECO:0000259" key="14">
    <source>
        <dbReference type="Pfam" id="PF02776"/>
    </source>
</evidence>
<dbReference type="InterPro" id="IPR029061">
    <property type="entry name" value="THDP-binding"/>
</dbReference>
<evidence type="ECO:0000256" key="10">
    <source>
        <dbReference type="ARBA" id="ARBA00048738"/>
    </source>
</evidence>
<dbReference type="InterPro" id="IPR045025">
    <property type="entry name" value="HACL1-like"/>
</dbReference>
<dbReference type="SUPFAM" id="SSF52518">
    <property type="entry name" value="Thiamin diphosphate-binding fold (THDP-binding)"/>
    <property type="match status" value="2"/>
</dbReference>
<dbReference type="PANTHER" id="PTHR43710:SF2">
    <property type="entry name" value="2-HYDROXYACYL-COA LYASE 1"/>
    <property type="match status" value="1"/>
</dbReference>
<keyword evidence="6" id="KW-0456">Lyase</keyword>
<dbReference type="Pfam" id="PF00205">
    <property type="entry name" value="TPP_enzyme_M"/>
    <property type="match status" value="1"/>
</dbReference>
<dbReference type="Proteomes" id="UP000594262">
    <property type="component" value="Unplaced"/>
</dbReference>
<comment type="catalytic activity">
    <reaction evidence="10">
        <text>2-hydroxyoctadecanoyl-CoA = heptadecanal + formyl-CoA</text>
        <dbReference type="Rhea" id="RHEA:55196"/>
        <dbReference type="ChEBI" id="CHEBI:57376"/>
        <dbReference type="ChEBI" id="CHEBI:74116"/>
        <dbReference type="ChEBI" id="CHEBI:138631"/>
    </reaction>
    <physiologicalReaction direction="left-to-right" evidence="10">
        <dbReference type="Rhea" id="RHEA:55197"/>
    </physiologicalReaction>
</comment>
<evidence type="ECO:0000256" key="8">
    <source>
        <dbReference type="ARBA" id="ARBA00044454"/>
    </source>
</evidence>
<name>A0A7M5TW10_9CNID</name>
<keyword evidence="4" id="KW-0460">Magnesium</keyword>
<evidence type="ECO:0000256" key="2">
    <source>
        <dbReference type="ARBA" id="ARBA00007812"/>
    </source>
</evidence>
<feature type="domain" description="Thiamine pyrophosphate enzyme N-terminal TPP-binding" evidence="14">
    <location>
        <begin position="1"/>
        <end position="115"/>
    </location>
</feature>
<comment type="cofactor">
    <cofactor evidence="1">
        <name>thiamine diphosphate</name>
        <dbReference type="ChEBI" id="CHEBI:58937"/>
    </cofactor>
</comment>
<organism evidence="15 16">
    <name type="scientific">Clytia hemisphaerica</name>
    <dbReference type="NCBI Taxonomy" id="252671"/>
    <lineage>
        <taxon>Eukaryota</taxon>
        <taxon>Metazoa</taxon>
        <taxon>Cnidaria</taxon>
        <taxon>Hydrozoa</taxon>
        <taxon>Hydroidolina</taxon>
        <taxon>Leptothecata</taxon>
        <taxon>Obeliida</taxon>
        <taxon>Clytiidae</taxon>
        <taxon>Clytia</taxon>
    </lineage>
</organism>
<evidence type="ECO:0000313" key="16">
    <source>
        <dbReference type="Proteomes" id="UP000594262"/>
    </source>
</evidence>
<dbReference type="CDD" id="cd07035">
    <property type="entry name" value="TPP_PYR_POX_like"/>
    <property type="match status" value="1"/>
</dbReference>
<dbReference type="InterPro" id="IPR011766">
    <property type="entry name" value="TPP_enzyme_TPP-bd"/>
</dbReference>
<dbReference type="CDD" id="cd02004">
    <property type="entry name" value="TPP_BZL_OCoD_HPCL"/>
    <property type="match status" value="1"/>
</dbReference>
<dbReference type="Gene3D" id="3.40.50.970">
    <property type="match status" value="2"/>
</dbReference>
<reference evidence="15" key="1">
    <citation type="submission" date="2021-01" db="UniProtKB">
        <authorList>
            <consortium name="EnsemblMetazoa"/>
        </authorList>
    </citation>
    <scope>IDENTIFICATION</scope>
</reference>
<keyword evidence="5 11" id="KW-0786">Thiamine pyrophosphate</keyword>
<evidence type="ECO:0000259" key="13">
    <source>
        <dbReference type="Pfam" id="PF02775"/>
    </source>
</evidence>
<dbReference type="OrthoDB" id="5971388at2759"/>
<dbReference type="InterPro" id="IPR012001">
    <property type="entry name" value="Thiamin_PyroP_enz_TPP-bd_dom"/>
</dbReference>
<dbReference type="FunFam" id="3.40.50.1220:FF:000006">
    <property type="entry name" value="2-hydroxyacyl-CoA lyase 1"/>
    <property type="match status" value="1"/>
</dbReference>
<keyword evidence="3" id="KW-0479">Metal-binding</keyword>
<dbReference type="GO" id="GO:0001561">
    <property type="term" value="P:fatty acid alpha-oxidation"/>
    <property type="evidence" value="ECO:0007669"/>
    <property type="project" value="TreeGrafter"/>
</dbReference>
<dbReference type="GO" id="GO:0005777">
    <property type="term" value="C:peroxisome"/>
    <property type="evidence" value="ECO:0007669"/>
    <property type="project" value="TreeGrafter"/>
</dbReference>
<evidence type="ECO:0000313" key="15">
    <source>
        <dbReference type="EnsemblMetazoa" id="CLYHEMP002757.1"/>
    </source>
</evidence>
<dbReference type="Pfam" id="PF02776">
    <property type="entry name" value="TPP_enzyme_N"/>
    <property type="match status" value="1"/>
</dbReference>
<comment type="similarity">
    <text evidence="2 11">Belongs to the TPP enzyme family.</text>
</comment>
<dbReference type="GO" id="GO:0030976">
    <property type="term" value="F:thiamine pyrophosphate binding"/>
    <property type="evidence" value="ECO:0007669"/>
    <property type="project" value="InterPro"/>
</dbReference>
<evidence type="ECO:0000256" key="11">
    <source>
        <dbReference type="RuleBase" id="RU362132"/>
    </source>
</evidence>
<dbReference type="GO" id="GO:0000287">
    <property type="term" value="F:magnesium ion binding"/>
    <property type="evidence" value="ECO:0007669"/>
    <property type="project" value="InterPro"/>
</dbReference>
<sequence>MDGASILAKSLADQGVEYMFGIVGIPVMEVAIAAQQIGIKYIGMRNEQSASYAASAVGYLTGRPAVCLVVSGPGLIHALAGMANAKENCWPMMVVGGSSDTNQEQMGAFQEIPQVEAARQYCKLSARPNAVEDIPFYVEKAVRHSIQGRPGVVYLDLPGDLIRAVSQDEERIRWTLRSPEPLISVCPPSQIHIALDTLMSAKRPLLVIGKGAAYGRSEDSLRRFIDQTGLPFLPTPMGKGVVSDNHPQCVSAARSKALLRADVIFLVCARLNWILHFGLPPRFHQNVQFIQLDIAPEEIGNNAPSTVGLFGNVNAIVNQMCQGFEEKFSGKKFERSQPWWKELESKVEDNKQKTQMMIESSGIPMNFYHMYDEICKDLPGGCIIVNEGANTMDIGRTMITHNLPRKRLDAGSFGTMGVGSGFAIAAALVEMNQALKEDRPPCRVVCVQGDSAFGFGGMELETAARYHLPIIFIIANNNGIYNGLDRESYDTVTTEAEQTSLPLVLPPVSLNPNICYEKIMHAFGCRGVEVIQPSELHLSLKEALADTERPSLLHVRIESTSGRKQQEFDWLTKSKL</sequence>
<evidence type="ECO:0000256" key="6">
    <source>
        <dbReference type="ARBA" id="ARBA00023239"/>
    </source>
</evidence>
<keyword evidence="16" id="KW-1185">Reference proteome</keyword>
<dbReference type="EC" id="4.1.2.63" evidence="9"/>